<keyword evidence="6" id="KW-1185">Reference proteome</keyword>
<dbReference type="SMART" id="SM00248">
    <property type="entry name" value="ANK"/>
    <property type="match status" value="2"/>
</dbReference>
<dbReference type="InterPro" id="IPR036770">
    <property type="entry name" value="Ankyrin_rpt-contain_sf"/>
</dbReference>
<evidence type="ECO:0000313" key="5">
    <source>
        <dbReference type="EMBL" id="KAL1023466.1"/>
    </source>
</evidence>
<dbReference type="SUPFAM" id="SSF48403">
    <property type="entry name" value="Ankyrin repeat"/>
    <property type="match status" value="1"/>
</dbReference>
<gene>
    <name evidence="5" type="ORF">UPYG_G00041180</name>
</gene>
<dbReference type="EMBL" id="JAGEUA010000001">
    <property type="protein sequence ID" value="KAL1023466.1"/>
    <property type="molecule type" value="Genomic_DNA"/>
</dbReference>
<organism evidence="5 6">
    <name type="scientific">Umbra pygmaea</name>
    <name type="common">Eastern mudminnow</name>
    <dbReference type="NCBI Taxonomy" id="75934"/>
    <lineage>
        <taxon>Eukaryota</taxon>
        <taxon>Metazoa</taxon>
        <taxon>Chordata</taxon>
        <taxon>Craniata</taxon>
        <taxon>Vertebrata</taxon>
        <taxon>Euteleostomi</taxon>
        <taxon>Actinopterygii</taxon>
        <taxon>Neopterygii</taxon>
        <taxon>Teleostei</taxon>
        <taxon>Protacanthopterygii</taxon>
        <taxon>Esociformes</taxon>
        <taxon>Umbridae</taxon>
        <taxon>Umbra</taxon>
    </lineage>
</organism>
<evidence type="ECO:0000256" key="2">
    <source>
        <dbReference type="ARBA" id="ARBA00023043"/>
    </source>
</evidence>
<evidence type="ECO:0000256" key="4">
    <source>
        <dbReference type="SAM" id="MobiDB-lite"/>
    </source>
</evidence>
<dbReference type="InterPro" id="IPR050776">
    <property type="entry name" value="Ank_Repeat/CDKN_Inhibitor"/>
</dbReference>
<dbReference type="PANTHER" id="PTHR24201:SF0">
    <property type="entry name" value="ANKYRIN REPEAT DOMAIN-CONTAINING PROTEIN 37"/>
    <property type="match status" value="1"/>
</dbReference>
<keyword evidence="1" id="KW-0677">Repeat</keyword>
<evidence type="ECO:0000256" key="1">
    <source>
        <dbReference type="ARBA" id="ARBA00022737"/>
    </source>
</evidence>
<feature type="repeat" description="ANK" evidence="3">
    <location>
        <begin position="64"/>
        <end position="96"/>
    </location>
</feature>
<keyword evidence="2 3" id="KW-0040">ANK repeat</keyword>
<dbReference type="AlphaFoldDB" id="A0ABD0Y8S8"/>
<feature type="repeat" description="ANK" evidence="3">
    <location>
        <begin position="31"/>
        <end position="63"/>
    </location>
</feature>
<dbReference type="Pfam" id="PF12796">
    <property type="entry name" value="Ank_2"/>
    <property type="match status" value="1"/>
</dbReference>
<dbReference type="Gene3D" id="1.25.40.20">
    <property type="entry name" value="Ankyrin repeat-containing domain"/>
    <property type="match status" value="1"/>
</dbReference>
<evidence type="ECO:0008006" key="7">
    <source>
        <dbReference type="Google" id="ProtNLM"/>
    </source>
</evidence>
<proteinExistence type="predicted"/>
<feature type="region of interest" description="Disordered" evidence="4">
    <location>
        <begin position="152"/>
        <end position="172"/>
    </location>
</feature>
<dbReference type="PANTHER" id="PTHR24201">
    <property type="entry name" value="ANK_REP_REGION DOMAIN-CONTAINING PROTEIN"/>
    <property type="match status" value="1"/>
</dbReference>
<dbReference type="PROSITE" id="PS50088">
    <property type="entry name" value="ANK_REPEAT"/>
    <property type="match status" value="2"/>
</dbReference>
<accession>A0ABD0Y8S8</accession>
<dbReference type="InterPro" id="IPR002110">
    <property type="entry name" value="Ankyrin_rpt"/>
</dbReference>
<protein>
    <recommendedName>
        <fullName evidence="7">Ankyrin repeat domain-containing protein 37</fullName>
    </recommendedName>
</protein>
<name>A0ABD0Y8S8_UMBPY</name>
<evidence type="ECO:0000313" key="6">
    <source>
        <dbReference type="Proteomes" id="UP001557470"/>
    </source>
</evidence>
<reference evidence="5 6" key="1">
    <citation type="submission" date="2024-06" db="EMBL/GenBank/DDBJ databases">
        <authorList>
            <person name="Pan Q."/>
            <person name="Wen M."/>
            <person name="Jouanno E."/>
            <person name="Zahm M."/>
            <person name="Klopp C."/>
            <person name="Cabau C."/>
            <person name="Louis A."/>
            <person name="Berthelot C."/>
            <person name="Parey E."/>
            <person name="Roest Crollius H."/>
            <person name="Montfort J."/>
            <person name="Robinson-Rechavi M."/>
            <person name="Bouchez O."/>
            <person name="Lampietro C."/>
            <person name="Lopez Roques C."/>
            <person name="Donnadieu C."/>
            <person name="Postlethwait J."/>
            <person name="Bobe J."/>
            <person name="Verreycken H."/>
            <person name="Guiguen Y."/>
        </authorList>
    </citation>
    <scope>NUCLEOTIDE SEQUENCE [LARGE SCALE GENOMIC DNA]</scope>
    <source>
        <strain evidence="5">Up_M1</strain>
        <tissue evidence="5">Testis</tissue>
    </source>
</reference>
<comment type="caution">
    <text evidence="5">The sequence shown here is derived from an EMBL/GenBank/DDBJ whole genome shotgun (WGS) entry which is preliminary data.</text>
</comment>
<sequence length="172" mass="18767">MFLLDFDSQSQMDCVSNLFECGDAVNYSNDMGQSPAHLAAWGGQAFRLLWLLTTGADANQQDINGETPVHKAAKSGSLECITVLVASNAKLGLCNQEGRTAEDLAWLNGFEECGRFLKTLRKTRLLLSIKMPVRAAGTAECRQTGAQNRKVAGQKRELVASGTNDGKRTRDW</sequence>
<evidence type="ECO:0000256" key="3">
    <source>
        <dbReference type="PROSITE-ProRule" id="PRU00023"/>
    </source>
</evidence>
<dbReference type="Proteomes" id="UP001557470">
    <property type="component" value="Unassembled WGS sequence"/>
</dbReference>
<dbReference type="PROSITE" id="PS50297">
    <property type="entry name" value="ANK_REP_REGION"/>
    <property type="match status" value="2"/>
</dbReference>